<dbReference type="PANTHER" id="PTHR30290:SF9">
    <property type="entry name" value="OLIGOPEPTIDE-BINDING PROTEIN APPA"/>
    <property type="match status" value="1"/>
</dbReference>
<dbReference type="SUPFAM" id="SSF53850">
    <property type="entry name" value="Periplasmic binding protein-like II"/>
    <property type="match status" value="1"/>
</dbReference>
<protein>
    <submittedName>
        <fullName evidence="6">ABC transporter substrate-binding protein</fullName>
    </submittedName>
    <submittedName>
        <fullName evidence="7">Peptide/nickel transport system substrate-binding protein</fullName>
    </submittedName>
</protein>
<dbReference type="GO" id="GO:0042597">
    <property type="term" value="C:periplasmic space"/>
    <property type="evidence" value="ECO:0007669"/>
    <property type="project" value="UniProtKB-ARBA"/>
</dbReference>
<comment type="similarity">
    <text evidence="1">Belongs to the bacterial solute-binding protein 5 family.</text>
</comment>
<evidence type="ECO:0000256" key="3">
    <source>
        <dbReference type="ARBA" id="ARBA00022729"/>
    </source>
</evidence>
<evidence type="ECO:0000259" key="5">
    <source>
        <dbReference type="Pfam" id="PF00496"/>
    </source>
</evidence>
<comment type="caution">
    <text evidence="7">The sequence shown here is derived from an EMBL/GenBank/DDBJ whole genome shotgun (WGS) entry which is preliminary data.</text>
</comment>
<dbReference type="PANTHER" id="PTHR30290">
    <property type="entry name" value="PERIPLASMIC BINDING COMPONENT OF ABC TRANSPORTER"/>
    <property type="match status" value="1"/>
</dbReference>
<keyword evidence="4" id="KW-1133">Transmembrane helix</keyword>
<evidence type="ECO:0000313" key="6">
    <source>
        <dbReference type="EMBL" id="GIE46373.1"/>
    </source>
</evidence>
<proteinExistence type="inferred from homology"/>
<name>A0A7W7HKV8_9ACTN</name>
<dbReference type="GO" id="GO:1904680">
    <property type="term" value="F:peptide transmembrane transporter activity"/>
    <property type="evidence" value="ECO:0007669"/>
    <property type="project" value="TreeGrafter"/>
</dbReference>
<keyword evidence="4" id="KW-0812">Transmembrane</keyword>
<evidence type="ECO:0000256" key="4">
    <source>
        <dbReference type="SAM" id="Phobius"/>
    </source>
</evidence>
<evidence type="ECO:0000313" key="9">
    <source>
        <dbReference type="Proteomes" id="UP000631312"/>
    </source>
</evidence>
<dbReference type="EMBL" id="JACHNC010000001">
    <property type="protein sequence ID" value="MBB4752421.1"/>
    <property type="molecule type" value="Genomic_DNA"/>
</dbReference>
<reference evidence="6 9" key="2">
    <citation type="submission" date="2021-01" db="EMBL/GenBank/DDBJ databases">
        <title>Whole genome shotgun sequence of Actinoplanes lobatus NBRC 12513.</title>
        <authorList>
            <person name="Komaki H."/>
            <person name="Tamura T."/>
        </authorList>
    </citation>
    <scope>NUCLEOTIDE SEQUENCE [LARGE SCALE GENOMIC DNA]</scope>
    <source>
        <strain evidence="6 9">NBRC 12513</strain>
    </source>
</reference>
<dbReference type="GO" id="GO:0043190">
    <property type="term" value="C:ATP-binding cassette (ABC) transporter complex"/>
    <property type="evidence" value="ECO:0007669"/>
    <property type="project" value="InterPro"/>
</dbReference>
<dbReference type="InterPro" id="IPR039424">
    <property type="entry name" value="SBP_5"/>
</dbReference>
<evidence type="ECO:0000256" key="2">
    <source>
        <dbReference type="ARBA" id="ARBA00022448"/>
    </source>
</evidence>
<evidence type="ECO:0000313" key="7">
    <source>
        <dbReference type="EMBL" id="MBB4752421.1"/>
    </source>
</evidence>
<dbReference type="Proteomes" id="UP000631312">
    <property type="component" value="Unassembled WGS sequence"/>
</dbReference>
<dbReference type="PIRSF" id="PIRSF002741">
    <property type="entry name" value="MppA"/>
    <property type="match status" value="1"/>
</dbReference>
<dbReference type="Gene3D" id="3.40.190.10">
    <property type="entry name" value="Periplasmic binding protein-like II"/>
    <property type="match status" value="1"/>
</dbReference>
<dbReference type="InterPro" id="IPR030678">
    <property type="entry name" value="Peptide/Ni-bd"/>
</dbReference>
<dbReference type="Gene3D" id="3.10.105.10">
    <property type="entry name" value="Dipeptide-binding Protein, Domain 3"/>
    <property type="match status" value="1"/>
</dbReference>
<feature type="transmembrane region" description="Helical" evidence="4">
    <location>
        <begin position="20"/>
        <end position="39"/>
    </location>
</feature>
<dbReference type="GO" id="GO:0015833">
    <property type="term" value="P:peptide transport"/>
    <property type="evidence" value="ECO:0007669"/>
    <property type="project" value="TreeGrafter"/>
</dbReference>
<reference evidence="7 8" key="1">
    <citation type="submission" date="2020-08" db="EMBL/GenBank/DDBJ databases">
        <title>Sequencing the genomes of 1000 actinobacteria strains.</title>
        <authorList>
            <person name="Klenk H.-P."/>
        </authorList>
    </citation>
    <scope>NUCLEOTIDE SEQUENCE [LARGE SCALE GENOMIC DNA]</scope>
    <source>
        <strain evidence="7 8">DSM 43150</strain>
    </source>
</reference>
<dbReference type="InterPro" id="IPR000914">
    <property type="entry name" value="SBP_5_dom"/>
</dbReference>
<dbReference type="Proteomes" id="UP000590511">
    <property type="component" value="Unassembled WGS sequence"/>
</dbReference>
<dbReference type="AlphaFoldDB" id="A0A7W7HKV8"/>
<keyword evidence="3" id="KW-0732">Signal</keyword>
<dbReference type="RefSeq" id="WP_188124277.1">
    <property type="nucleotide sequence ID" value="NZ_BOMP01000204.1"/>
</dbReference>
<keyword evidence="9" id="KW-1185">Reference proteome</keyword>
<dbReference type="Pfam" id="PF00496">
    <property type="entry name" value="SBP_bac_5"/>
    <property type="match status" value="1"/>
</dbReference>
<gene>
    <name evidence="6" type="ORF">Alo02nite_92710</name>
    <name evidence="7" type="ORF">BJ964_006582</name>
</gene>
<accession>A0A7W7HKV8</accession>
<keyword evidence="2" id="KW-0813">Transport</keyword>
<keyword evidence="4" id="KW-0472">Membrane</keyword>
<feature type="domain" description="Solute-binding protein family 5" evidence="5">
    <location>
        <begin position="103"/>
        <end position="475"/>
    </location>
</feature>
<evidence type="ECO:0000256" key="1">
    <source>
        <dbReference type="ARBA" id="ARBA00005695"/>
    </source>
</evidence>
<organism evidence="7 8">
    <name type="scientific">Actinoplanes lobatus</name>
    <dbReference type="NCBI Taxonomy" id="113568"/>
    <lineage>
        <taxon>Bacteria</taxon>
        <taxon>Bacillati</taxon>
        <taxon>Actinomycetota</taxon>
        <taxon>Actinomycetes</taxon>
        <taxon>Micromonosporales</taxon>
        <taxon>Micromonosporaceae</taxon>
        <taxon>Actinoplanes</taxon>
    </lineage>
</organism>
<dbReference type="CDD" id="cd08492">
    <property type="entry name" value="PBP2_NikA_DppA_OppA_like_15"/>
    <property type="match status" value="1"/>
</dbReference>
<sequence length="575" mass="62478">MSELRNSIENAESNRRRWPWIAGAAVLAVLLAAGIGFAVTRGGSGAEAAGDGDGEPVRGGTLQFALIDYQRSPDPHWGTNYAESLIGNNVTDKLTWQDPDTGEITPWLAESWEYNTELTEFTFHLRKDVTFSDGTPFNAAAVKANFDQYVRGDQKLGINPNGAVLLSGYIETKTPDEYTAVIRFSTPLASFLQASSFTANSQPGFLSPATLKLSDKERTDPTKVIGTGPFVYESWEEQVKTVLVKRKGYNWAPPSLDHQGEAYLDKVVFNTIPEASVRTGSLASGTIDATLDVGTTDEKPLADQGFKIISRSVSGTAIYFNFNSQLFPTDDIAVRKAIQLGWDRSAVEKTVLTDSYSIATSVLNKSVQGYVDYSGSVLKHDPEQAKKLLDDAGWKPGADGIRAKDGKRLQVKLLGISNLVVNKPAYESVQQDLQKIGVDLQLTVVPIPDYAAQVAKAKTDWNVTAANRSRNDPAALNLVYNPKLGNSSFLTQGASTGIDVAEVTAALDNLETTLDATKRAAYAKTAQDLLVEKYALVNPIYNPSQVIAHADYVHGIVFDAQSRNHFVNAWKSNGK</sequence>
<evidence type="ECO:0000313" key="8">
    <source>
        <dbReference type="Proteomes" id="UP000590511"/>
    </source>
</evidence>
<dbReference type="EMBL" id="BOMP01000204">
    <property type="protein sequence ID" value="GIE46373.1"/>
    <property type="molecule type" value="Genomic_DNA"/>
</dbReference>